<dbReference type="GeneID" id="5543127"/>
<accession>A7TRM7</accession>
<organism evidence="5">
    <name type="scientific">Vanderwaltozyma polyspora (strain ATCC 22028 / DSM 70294 / BCRC 21397 / CBS 2163 / NBRC 10782 / NRRL Y-8283 / UCD 57-17)</name>
    <name type="common">Kluyveromyces polysporus</name>
    <dbReference type="NCBI Taxonomy" id="436907"/>
    <lineage>
        <taxon>Eukaryota</taxon>
        <taxon>Fungi</taxon>
        <taxon>Dikarya</taxon>
        <taxon>Ascomycota</taxon>
        <taxon>Saccharomycotina</taxon>
        <taxon>Saccharomycetes</taxon>
        <taxon>Saccharomycetales</taxon>
        <taxon>Saccharomycetaceae</taxon>
        <taxon>Vanderwaltozyma</taxon>
    </lineage>
</organism>
<dbReference type="InParanoid" id="A7TRM7"/>
<dbReference type="KEGG" id="vpo:Kpol_431p6"/>
<feature type="chain" id="PRO_5002715240" description="Protein TOS6" evidence="3">
    <location>
        <begin position="20"/>
        <end position="90"/>
    </location>
</feature>
<dbReference type="GO" id="GO:0005199">
    <property type="term" value="F:structural constituent of cell wall"/>
    <property type="evidence" value="ECO:0007669"/>
    <property type="project" value="InterPro"/>
</dbReference>
<dbReference type="FunCoup" id="A7TRM7">
    <property type="interactions" value="85"/>
</dbReference>
<comment type="subcellular location">
    <subcellularLocation>
        <location evidence="1">Cell envelope</location>
    </subcellularLocation>
</comment>
<keyword evidence="5" id="KW-1185">Reference proteome</keyword>
<keyword evidence="2 3" id="KW-0732">Signal</keyword>
<evidence type="ECO:0000256" key="2">
    <source>
        <dbReference type="ARBA" id="ARBA00022729"/>
    </source>
</evidence>
<evidence type="ECO:0000256" key="1">
    <source>
        <dbReference type="ARBA" id="ARBA00004196"/>
    </source>
</evidence>
<dbReference type="PROSITE" id="PS00929">
    <property type="entry name" value="PIR_REPEAT_1"/>
    <property type="match status" value="2"/>
</dbReference>
<dbReference type="PROSITE" id="PS50256">
    <property type="entry name" value="PIR_REPEAT_2"/>
    <property type="match status" value="2"/>
</dbReference>
<evidence type="ECO:0000256" key="3">
    <source>
        <dbReference type="SAM" id="SignalP"/>
    </source>
</evidence>
<evidence type="ECO:0000313" key="5">
    <source>
        <dbReference type="Proteomes" id="UP000000267"/>
    </source>
</evidence>
<reference evidence="4 5" key="1">
    <citation type="journal article" date="2007" name="Proc. Natl. Acad. Sci. U.S.A.">
        <title>Independent sorting-out of thousands of duplicated gene pairs in two yeast species descended from a whole-genome duplication.</title>
        <authorList>
            <person name="Scannell D.R."/>
            <person name="Frank A.C."/>
            <person name="Conant G.C."/>
            <person name="Byrne K.P."/>
            <person name="Woolfit M."/>
            <person name="Wolfe K.H."/>
        </authorList>
    </citation>
    <scope>NUCLEOTIDE SEQUENCE [LARGE SCALE GENOMIC DNA]</scope>
    <source>
        <strain evidence="5">ATCC 22028 / DSM 70294 / BCRC 21397 / CBS 2163 / NBRC 10782 / NRRL Y-8283 / UCD 57-17</strain>
    </source>
</reference>
<dbReference type="Proteomes" id="UP000000267">
    <property type="component" value="Unassembled WGS sequence"/>
</dbReference>
<dbReference type="EMBL" id="DS480483">
    <property type="protein sequence ID" value="EDO15079.1"/>
    <property type="molecule type" value="Genomic_DNA"/>
</dbReference>
<dbReference type="Pfam" id="PF00399">
    <property type="entry name" value="PIR"/>
    <property type="match status" value="2"/>
</dbReference>
<dbReference type="PhylomeDB" id="A7TRM7"/>
<proteinExistence type="predicted"/>
<dbReference type="RefSeq" id="XP_001642937.1">
    <property type="nucleotide sequence ID" value="XM_001642887.1"/>
</dbReference>
<dbReference type="InterPro" id="IPR000420">
    <property type="entry name" value="Yeast_PIR_rpt"/>
</dbReference>
<protein>
    <recommendedName>
        <fullName evidence="6">Protein TOS6</fullName>
    </recommendedName>
</protein>
<dbReference type="OrthoDB" id="5415592at2759"/>
<gene>
    <name evidence="4" type="ORF">Kpol_431p6</name>
</gene>
<sequence length="90" mass="9032">MQFSTLSVAFFSLATLIKADAISQIGDGQIQAATTTTEAPRSTVAAVSQITDGQIQATTSTHAVTEQTTNGAAKAVVGAGALAAFAAYLL</sequence>
<dbReference type="HOGENOM" id="CLU_2442529_0_0_1"/>
<evidence type="ECO:0008006" key="6">
    <source>
        <dbReference type="Google" id="ProtNLM"/>
    </source>
</evidence>
<feature type="signal peptide" evidence="3">
    <location>
        <begin position="1"/>
        <end position="19"/>
    </location>
</feature>
<dbReference type="eggNOG" id="ENOG502RQ57">
    <property type="taxonomic scope" value="Eukaryota"/>
</dbReference>
<name>A7TRM7_VANPO</name>
<dbReference type="AlphaFoldDB" id="A7TRM7"/>
<evidence type="ECO:0000313" key="4">
    <source>
        <dbReference type="EMBL" id="EDO15079.1"/>
    </source>
</evidence>